<dbReference type="EMBL" id="PQXI01000048">
    <property type="protein sequence ID" value="TGO27030.1"/>
    <property type="molecule type" value="Genomic_DNA"/>
</dbReference>
<organism evidence="1 2">
    <name type="scientific">Botrytis paeoniae</name>
    <dbReference type="NCBI Taxonomy" id="278948"/>
    <lineage>
        <taxon>Eukaryota</taxon>
        <taxon>Fungi</taxon>
        <taxon>Dikarya</taxon>
        <taxon>Ascomycota</taxon>
        <taxon>Pezizomycotina</taxon>
        <taxon>Leotiomycetes</taxon>
        <taxon>Helotiales</taxon>
        <taxon>Sclerotiniaceae</taxon>
        <taxon>Botrytis</taxon>
    </lineage>
</organism>
<accession>A0A4Z1FUQ6</accession>
<dbReference type="Proteomes" id="UP000297910">
    <property type="component" value="Unassembled WGS sequence"/>
</dbReference>
<comment type="caution">
    <text evidence="1">The sequence shown here is derived from an EMBL/GenBank/DDBJ whole genome shotgun (WGS) entry which is preliminary data.</text>
</comment>
<evidence type="ECO:0000313" key="2">
    <source>
        <dbReference type="Proteomes" id="UP000297910"/>
    </source>
</evidence>
<keyword evidence="2" id="KW-1185">Reference proteome</keyword>
<name>A0A4Z1FUQ6_9HELO</name>
<dbReference type="AlphaFoldDB" id="A0A4Z1FUQ6"/>
<sequence>MLALPPATNSPSSAILHDDRNSMYIANHVITNFHDLQPMYLVLGYLSFPFQPHSLFLPLDIEAHSQTLKLPRPVILYIPALKRTN</sequence>
<evidence type="ECO:0000313" key="1">
    <source>
        <dbReference type="EMBL" id="TGO27030.1"/>
    </source>
</evidence>
<reference evidence="1 2" key="1">
    <citation type="submission" date="2017-12" db="EMBL/GenBank/DDBJ databases">
        <title>Comparative genomics of Botrytis spp.</title>
        <authorList>
            <person name="Valero-Jimenez C.A."/>
            <person name="Tapia P."/>
            <person name="Veloso J."/>
            <person name="Silva-Moreno E."/>
            <person name="Staats M."/>
            <person name="Valdes J.H."/>
            <person name="Van Kan J.A.L."/>
        </authorList>
    </citation>
    <scope>NUCLEOTIDE SEQUENCE [LARGE SCALE GENOMIC DNA]</scope>
    <source>
        <strain evidence="1 2">Bp0003</strain>
    </source>
</reference>
<proteinExistence type="predicted"/>
<gene>
    <name evidence="1" type="ORF">BPAE_0048g00010</name>
</gene>
<protein>
    <submittedName>
        <fullName evidence="1">Uncharacterized protein</fullName>
    </submittedName>
</protein>